<name>X0PP18_9LACO</name>
<dbReference type="PROSITE" id="PS51704">
    <property type="entry name" value="GP_PDE"/>
    <property type="match status" value="1"/>
</dbReference>
<dbReference type="PATRIC" id="fig|1423734.3.peg.683"/>
<dbReference type="RefSeq" id="WP_052004557.1">
    <property type="nucleotide sequence ID" value="NZ_AZGA01000077.1"/>
</dbReference>
<dbReference type="InterPro" id="IPR030395">
    <property type="entry name" value="GP_PDE_dom"/>
</dbReference>
<sequence length="265" mass="29809">MTEKRIIAHRGLPTLAPENTLANFELMPQYNVNWLETDLGITKDEQVVVLHDDYLDRTTNGSGALTATNFKNLETYSAGSWFAKSFAHAKVPTLDQLVQFLNRTKINVNIELKAVIGPNANALADRLVAQFALAIDALDPGIDLIVSSFNPIMLLKLKRLRPNVKFAVLFENHTFYEDWTLIMQAVGAKIIHPQNEGLTKATVQAMKAYGYEVNVWTVDRIDRANELFNWGVDSIFTNIADQFSAIQSGAKERTEGYGHFLTTWY</sequence>
<evidence type="ECO:0000313" key="2">
    <source>
        <dbReference type="EMBL" id="KRM31612.1"/>
    </source>
</evidence>
<protein>
    <submittedName>
        <fullName evidence="2">Glycerophosphoryl diester phosphodiesterase</fullName>
    </submittedName>
</protein>
<dbReference type="AlphaFoldDB" id="X0PP18"/>
<dbReference type="GO" id="GO:0008081">
    <property type="term" value="F:phosphoric diester hydrolase activity"/>
    <property type="evidence" value="ECO:0007669"/>
    <property type="project" value="InterPro"/>
</dbReference>
<gene>
    <name evidence="2" type="ORF">FC83_GL000676</name>
</gene>
<organism evidence="2 3">
    <name type="scientific">Agrilactobacillus composti DSM 18527 = JCM 14202</name>
    <dbReference type="NCBI Taxonomy" id="1423734"/>
    <lineage>
        <taxon>Bacteria</taxon>
        <taxon>Bacillati</taxon>
        <taxon>Bacillota</taxon>
        <taxon>Bacilli</taxon>
        <taxon>Lactobacillales</taxon>
        <taxon>Lactobacillaceae</taxon>
        <taxon>Agrilactobacillus</taxon>
    </lineage>
</organism>
<dbReference type="Proteomes" id="UP000051236">
    <property type="component" value="Unassembled WGS sequence"/>
</dbReference>
<dbReference type="Pfam" id="PF03009">
    <property type="entry name" value="GDPD"/>
    <property type="match status" value="1"/>
</dbReference>
<evidence type="ECO:0000313" key="3">
    <source>
        <dbReference type="Proteomes" id="UP000051236"/>
    </source>
</evidence>
<dbReference type="eggNOG" id="COG0584">
    <property type="taxonomic scope" value="Bacteria"/>
</dbReference>
<accession>X0PP18</accession>
<dbReference type="PANTHER" id="PTHR46211">
    <property type="entry name" value="GLYCEROPHOSPHORYL DIESTER PHOSPHODIESTERASE"/>
    <property type="match status" value="1"/>
</dbReference>
<dbReference type="SUPFAM" id="SSF51695">
    <property type="entry name" value="PLC-like phosphodiesterases"/>
    <property type="match status" value="1"/>
</dbReference>
<dbReference type="GO" id="GO:0006629">
    <property type="term" value="P:lipid metabolic process"/>
    <property type="evidence" value="ECO:0007669"/>
    <property type="project" value="InterPro"/>
</dbReference>
<proteinExistence type="predicted"/>
<comment type="caution">
    <text evidence="2">The sequence shown here is derived from an EMBL/GenBank/DDBJ whole genome shotgun (WGS) entry which is preliminary data.</text>
</comment>
<keyword evidence="3" id="KW-1185">Reference proteome</keyword>
<dbReference type="EMBL" id="AZGA01000077">
    <property type="protein sequence ID" value="KRM31612.1"/>
    <property type="molecule type" value="Genomic_DNA"/>
</dbReference>
<dbReference type="STRING" id="1423734.FC83_GL000676"/>
<dbReference type="InterPro" id="IPR017946">
    <property type="entry name" value="PLC-like_Pdiesterase_TIM-brl"/>
</dbReference>
<feature type="domain" description="GP-PDE" evidence="1">
    <location>
        <begin position="4"/>
        <end position="247"/>
    </location>
</feature>
<reference evidence="2 3" key="1">
    <citation type="journal article" date="2015" name="Genome Announc.">
        <title>Expanding the biotechnology potential of lactobacilli through comparative genomics of 213 strains and associated genera.</title>
        <authorList>
            <person name="Sun Z."/>
            <person name="Harris H.M."/>
            <person name="McCann A."/>
            <person name="Guo C."/>
            <person name="Argimon S."/>
            <person name="Zhang W."/>
            <person name="Yang X."/>
            <person name="Jeffery I.B."/>
            <person name="Cooney J.C."/>
            <person name="Kagawa T.F."/>
            <person name="Liu W."/>
            <person name="Song Y."/>
            <person name="Salvetti E."/>
            <person name="Wrobel A."/>
            <person name="Rasinkangas P."/>
            <person name="Parkhill J."/>
            <person name="Rea M.C."/>
            <person name="O'Sullivan O."/>
            <person name="Ritari J."/>
            <person name="Douillard F.P."/>
            <person name="Paul Ross R."/>
            <person name="Yang R."/>
            <person name="Briner A.E."/>
            <person name="Felis G.E."/>
            <person name="de Vos W.M."/>
            <person name="Barrangou R."/>
            <person name="Klaenhammer T.R."/>
            <person name="Caufield P.W."/>
            <person name="Cui Y."/>
            <person name="Zhang H."/>
            <person name="O'Toole P.W."/>
        </authorList>
    </citation>
    <scope>NUCLEOTIDE SEQUENCE [LARGE SCALE GENOMIC DNA]</scope>
    <source>
        <strain evidence="2 3">DSM 18527</strain>
    </source>
</reference>
<dbReference type="OrthoDB" id="384721at2"/>
<dbReference type="PANTHER" id="PTHR46211:SF1">
    <property type="entry name" value="GLYCEROPHOSPHODIESTER PHOSPHODIESTERASE, CYTOPLASMIC"/>
    <property type="match status" value="1"/>
</dbReference>
<dbReference type="Gene3D" id="3.20.20.190">
    <property type="entry name" value="Phosphatidylinositol (PI) phosphodiesterase"/>
    <property type="match status" value="1"/>
</dbReference>
<evidence type="ECO:0000259" key="1">
    <source>
        <dbReference type="PROSITE" id="PS51704"/>
    </source>
</evidence>